<comment type="similarity">
    <text evidence="1">Belongs to the inositol monophosphatase superfamily. CysQ family.</text>
</comment>
<evidence type="ECO:0000256" key="7">
    <source>
        <dbReference type="ARBA" id="ARBA00023136"/>
    </source>
</evidence>
<protein>
    <recommendedName>
        <fullName evidence="9">3'(2'),5'-bisphosphate nucleotidase</fullName>
    </recommendedName>
</protein>
<keyword evidence="2" id="KW-1003">Cell membrane</keyword>
<dbReference type="AlphaFoldDB" id="A0A0F9W5P6"/>
<keyword evidence="3" id="KW-0997">Cell inner membrane</keyword>
<dbReference type="GO" id="GO:0006020">
    <property type="term" value="P:inositol metabolic process"/>
    <property type="evidence" value="ECO:0007669"/>
    <property type="project" value="TreeGrafter"/>
</dbReference>
<evidence type="ECO:0000256" key="6">
    <source>
        <dbReference type="ARBA" id="ARBA00022842"/>
    </source>
</evidence>
<dbReference type="GO" id="GO:0006790">
    <property type="term" value="P:sulfur compound metabolic process"/>
    <property type="evidence" value="ECO:0007669"/>
    <property type="project" value="InterPro"/>
</dbReference>
<evidence type="ECO:0000256" key="5">
    <source>
        <dbReference type="ARBA" id="ARBA00022801"/>
    </source>
</evidence>
<name>A0A0F9W5P6_9ZZZZ</name>
<dbReference type="PROSITE" id="PS00630">
    <property type="entry name" value="IMP_2"/>
    <property type="match status" value="1"/>
</dbReference>
<evidence type="ECO:0000256" key="4">
    <source>
        <dbReference type="ARBA" id="ARBA00022723"/>
    </source>
</evidence>
<dbReference type="GO" id="GO:0008441">
    <property type="term" value="F:3'(2'),5'-bisphosphate nucleotidase activity"/>
    <property type="evidence" value="ECO:0007669"/>
    <property type="project" value="InterPro"/>
</dbReference>
<evidence type="ECO:0000256" key="3">
    <source>
        <dbReference type="ARBA" id="ARBA00022519"/>
    </source>
</evidence>
<gene>
    <name evidence="8" type="ORF">LCGC14_0323720</name>
</gene>
<dbReference type="CDD" id="cd01638">
    <property type="entry name" value="CysQ"/>
    <property type="match status" value="1"/>
</dbReference>
<dbReference type="HAMAP" id="MF_02095">
    <property type="entry name" value="CysQ"/>
    <property type="match status" value="1"/>
</dbReference>
<reference evidence="8" key="1">
    <citation type="journal article" date="2015" name="Nature">
        <title>Complex archaea that bridge the gap between prokaryotes and eukaryotes.</title>
        <authorList>
            <person name="Spang A."/>
            <person name="Saw J.H."/>
            <person name="Jorgensen S.L."/>
            <person name="Zaremba-Niedzwiedzka K."/>
            <person name="Martijn J."/>
            <person name="Lind A.E."/>
            <person name="van Eijk R."/>
            <person name="Schleper C."/>
            <person name="Guy L."/>
            <person name="Ettema T.J."/>
        </authorList>
    </citation>
    <scope>NUCLEOTIDE SEQUENCE</scope>
</reference>
<accession>A0A0F9W5P6</accession>
<keyword evidence="7" id="KW-0472">Membrane</keyword>
<dbReference type="Gene3D" id="3.40.190.80">
    <property type="match status" value="1"/>
</dbReference>
<dbReference type="GO" id="GO:0000287">
    <property type="term" value="F:magnesium ion binding"/>
    <property type="evidence" value="ECO:0007669"/>
    <property type="project" value="InterPro"/>
</dbReference>
<comment type="caution">
    <text evidence="8">The sequence shown here is derived from an EMBL/GenBank/DDBJ whole genome shotgun (WGS) entry which is preliminary data.</text>
</comment>
<dbReference type="GO" id="GO:0007165">
    <property type="term" value="P:signal transduction"/>
    <property type="evidence" value="ECO:0007669"/>
    <property type="project" value="TreeGrafter"/>
</dbReference>
<keyword evidence="6" id="KW-0460">Magnesium</keyword>
<evidence type="ECO:0000256" key="2">
    <source>
        <dbReference type="ARBA" id="ARBA00022475"/>
    </source>
</evidence>
<dbReference type="NCBIfam" id="TIGR01331">
    <property type="entry name" value="bisphos_cysQ"/>
    <property type="match status" value="1"/>
</dbReference>
<dbReference type="GO" id="GO:0046854">
    <property type="term" value="P:phosphatidylinositol phosphate biosynthetic process"/>
    <property type="evidence" value="ECO:0007669"/>
    <property type="project" value="InterPro"/>
</dbReference>
<sequence length="260" mass="27634">MQASDQADLLEAIIKIARDAGDLILEVYKSDFEVRGKDDASPVTAADEQAEALILKGLKSLDLQFPIIAEEAHAAGDIPQVDVCFWLVDPLDGTREFVNRNGEFTVNIALIENGKPLLGVVLAPALKQMYAGSRDNGAFMEGDDAARRDIHVRKPSVNGLDVLASRSHGDAAALTQLLEGRKINSTIGAGSSLKLCLIAAGQADIYPRMGRTMEWDIAAGDAVLRAAGGLVQVFDGAPLGYGKPGFENPHFVACGAEAFF</sequence>
<evidence type="ECO:0000256" key="1">
    <source>
        <dbReference type="ARBA" id="ARBA00005289"/>
    </source>
</evidence>
<dbReference type="EMBL" id="LAZR01000221">
    <property type="protein sequence ID" value="KKN81001.1"/>
    <property type="molecule type" value="Genomic_DNA"/>
</dbReference>
<dbReference type="PROSITE" id="PS00629">
    <property type="entry name" value="IMP_1"/>
    <property type="match status" value="1"/>
</dbReference>
<dbReference type="Pfam" id="PF00459">
    <property type="entry name" value="Inositol_P"/>
    <property type="match status" value="1"/>
</dbReference>
<dbReference type="PANTHER" id="PTHR20854">
    <property type="entry name" value="INOSITOL MONOPHOSPHATASE"/>
    <property type="match status" value="1"/>
</dbReference>
<dbReference type="SUPFAM" id="SSF56655">
    <property type="entry name" value="Carbohydrate phosphatase"/>
    <property type="match status" value="1"/>
</dbReference>
<evidence type="ECO:0008006" key="9">
    <source>
        <dbReference type="Google" id="ProtNLM"/>
    </source>
</evidence>
<organism evidence="8">
    <name type="scientific">marine sediment metagenome</name>
    <dbReference type="NCBI Taxonomy" id="412755"/>
    <lineage>
        <taxon>unclassified sequences</taxon>
        <taxon>metagenomes</taxon>
        <taxon>ecological metagenomes</taxon>
    </lineage>
</organism>
<dbReference type="InterPro" id="IPR006240">
    <property type="entry name" value="CysQ"/>
</dbReference>
<dbReference type="Gene3D" id="3.30.540.10">
    <property type="entry name" value="Fructose-1,6-Bisphosphatase, subunit A, domain 1"/>
    <property type="match status" value="1"/>
</dbReference>
<keyword evidence="4" id="KW-0479">Metal-binding</keyword>
<dbReference type="InterPro" id="IPR020550">
    <property type="entry name" value="Inositol_monophosphatase_CS"/>
</dbReference>
<dbReference type="PRINTS" id="PR00377">
    <property type="entry name" value="IMPHPHTASES"/>
</dbReference>
<keyword evidence="5" id="KW-0378">Hydrolase</keyword>
<dbReference type="InterPro" id="IPR020583">
    <property type="entry name" value="Inositol_monoP_metal-BS"/>
</dbReference>
<dbReference type="InterPro" id="IPR000760">
    <property type="entry name" value="Inositol_monophosphatase-like"/>
</dbReference>
<dbReference type="PANTHER" id="PTHR20854:SF4">
    <property type="entry name" value="INOSITOL-1-MONOPHOSPHATASE-RELATED"/>
    <property type="match status" value="1"/>
</dbReference>
<dbReference type="GO" id="GO:0008934">
    <property type="term" value="F:inositol monophosphate 1-phosphatase activity"/>
    <property type="evidence" value="ECO:0007669"/>
    <property type="project" value="TreeGrafter"/>
</dbReference>
<proteinExistence type="inferred from homology"/>
<evidence type="ECO:0000313" key="8">
    <source>
        <dbReference type="EMBL" id="KKN81001.1"/>
    </source>
</evidence>